<dbReference type="InterPro" id="IPR015421">
    <property type="entry name" value="PyrdxlP-dep_Trfase_major"/>
</dbReference>
<comment type="caution">
    <text evidence="5">The sequence shown here is derived from an EMBL/GenBank/DDBJ whole genome shotgun (WGS) entry which is preliminary data.</text>
</comment>
<evidence type="ECO:0000256" key="3">
    <source>
        <dbReference type="ARBA" id="ARBA00022898"/>
    </source>
</evidence>
<gene>
    <name evidence="5" type="ORF">EV191_115110</name>
</gene>
<dbReference type="GO" id="GO:0030429">
    <property type="term" value="F:kynureninase activity"/>
    <property type="evidence" value="ECO:0007669"/>
    <property type="project" value="UniProtKB-EC"/>
</dbReference>
<dbReference type="InterPro" id="IPR015424">
    <property type="entry name" value="PyrdxlP-dep_Trfase"/>
</dbReference>
<protein>
    <recommendedName>
        <fullName evidence="4">Kynureninase</fullName>
        <ecNumber evidence="4">3.7.1.3</ecNumber>
    </recommendedName>
</protein>
<evidence type="ECO:0000256" key="1">
    <source>
        <dbReference type="ARBA" id="ARBA00022642"/>
    </source>
</evidence>
<dbReference type="Pfam" id="PF22580">
    <property type="entry name" value="KYNU_C"/>
    <property type="match status" value="1"/>
</dbReference>
<comment type="subunit">
    <text evidence="4">Homodimer.</text>
</comment>
<name>A0A4R2QA77_9PSEU</name>
<dbReference type="Gene3D" id="3.90.1150.10">
    <property type="entry name" value="Aspartate Aminotransferase, domain 1"/>
    <property type="match status" value="1"/>
</dbReference>
<proteinExistence type="inferred from homology"/>
<dbReference type="SUPFAM" id="SSF53383">
    <property type="entry name" value="PLP-dependent transferases"/>
    <property type="match status" value="1"/>
</dbReference>
<dbReference type="UniPathway" id="UPA00253">
    <property type="reaction ID" value="UER00329"/>
</dbReference>
<dbReference type="GO" id="GO:0009435">
    <property type="term" value="P:NAD+ biosynthetic process"/>
    <property type="evidence" value="ECO:0007669"/>
    <property type="project" value="UniProtKB-UniPathway"/>
</dbReference>
<dbReference type="EMBL" id="SLXQ01000015">
    <property type="protein sequence ID" value="TCP45830.1"/>
    <property type="molecule type" value="Genomic_DNA"/>
</dbReference>
<evidence type="ECO:0000313" key="6">
    <source>
        <dbReference type="Proteomes" id="UP000294911"/>
    </source>
</evidence>
<dbReference type="EC" id="3.7.1.3" evidence="4"/>
<comment type="pathway">
    <text evidence="4">Cofactor biosynthesis; NAD(+) biosynthesis; quinolinate from L-kynurenine: step 2/3.</text>
</comment>
<comment type="similarity">
    <text evidence="4">Belongs to the kynureninase family.</text>
</comment>
<keyword evidence="1 4" id="KW-0662">Pyridine nucleotide biosynthesis</keyword>
<dbReference type="Proteomes" id="UP000294911">
    <property type="component" value="Unassembled WGS sequence"/>
</dbReference>
<dbReference type="AlphaFoldDB" id="A0A4R2QA77"/>
<comment type="catalytic activity">
    <reaction evidence="4">
        <text>3-hydroxy-L-kynurenine + H2O = 3-hydroxyanthranilate + L-alanine + H(+)</text>
        <dbReference type="Rhea" id="RHEA:25143"/>
        <dbReference type="ChEBI" id="CHEBI:15377"/>
        <dbReference type="ChEBI" id="CHEBI:15378"/>
        <dbReference type="ChEBI" id="CHEBI:36559"/>
        <dbReference type="ChEBI" id="CHEBI:57972"/>
        <dbReference type="ChEBI" id="CHEBI:58125"/>
        <dbReference type="EC" id="3.7.1.3"/>
    </reaction>
</comment>
<comment type="catalytic activity">
    <reaction evidence="4">
        <text>L-kynurenine + H2O = anthranilate + L-alanine + H(+)</text>
        <dbReference type="Rhea" id="RHEA:16813"/>
        <dbReference type="ChEBI" id="CHEBI:15377"/>
        <dbReference type="ChEBI" id="CHEBI:15378"/>
        <dbReference type="ChEBI" id="CHEBI:16567"/>
        <dbReference type="ChEBI" id="CHEBI:57959"/>
        <dbReference type="ChEBI" id="CHEBI:57972"/>
        <dbReference type="EC" id="3.7.1.3"/>
    </reaction>
</comment>
<organism evidence="5 6">
    <name type="scientific">Tamaricihabitans halophyticus</name>
    <dbReference type="NCBI Taxonomy" id="1262583"/>
    <lineage>
        <taxon>Bacteria</taxon>
        <taxon>Bacillati</taxon>
        <taxon>Actinomycetota</taxon>
        <taxon>Actinomycetes</taxon>
        <taxon>Pseudonocardiales</taxon>
        <taxon>Pseudonocardiaceae</taxon>
        <taxon>Tamaricihabitans</taxon>
    </lineage>
</organism>
<dbReference type="PIRSF" id="PIRSF038800">
    <property type="entry name" value="KYNU"/>
    <property type="match status" value="1"/>
</dbReference>
<dbReference type="GO" id="GO:0043420">
    <property type="term" value="P:anthranilate metabolic process"/>
    <property type="evidence" value="ECO:0007669"/>
    <property type="project" value="TreeGrafter"/>
</dbReference>
<keyword evidence="3 4" id="KW-0663">Pyridoxal phosphate</keyword>
<dbReference type="GO" id="GO:0005737">
    <property type="term" value="C:cytoplasm"/>
    <property type="evidence" value="ECO:0007669"/>
    <property type="project" value="InterPro"/>
</dbReference>
<dbReference type="UniPathway" id="UPA00334">
    <property type="reaction ID" value="UER00455"/>
</dbReference>
<comment type="cofactor">
    <cofactor evidence="4">
        <name>pyridoxal 5'-phosphate</name>
        <dbReference type="ChEBI" id="CHEBI:597326"/>
    </cofactor>
</comment>
<comment type="function">
    <text evidence="4">Catalyzes the cleavage of L-kynurenine (L-Kyn) and L-3-hydroxykynurenine (L-3OHKyn) into anthranilic acid (AA) and 3-hydroxyanthranilic acid (3-OHAA), respectively.</text>
</comment>
<keyword evidence="2 4" id="KW-0378">Hydrolase</keyword>
<evidence type="ECO:0000313" key="5">
    <source>
        <dbReference type="EMBL" id="TCP45830.1"/>
    </source>
</evidence>
<comment type="pathway">
    <text evidence="4">Amino-acid degradation; L-kynurenine degradation; L-alanine and anthranilate from L-kynurenine: step 1/1.</text>
</comment>
<dbReference type="Gene3D" id="3.40.640.10">
    <property type="entry name" value="Type I PLP-dependent aspartate aminotransferase-like (Major domain)"/>
    <property type="match status" value="1"/>
</dbReference>
<dbReference type="RefSeq" id="WP_132879949.1">
    <property type="nucleotide sequence ID" value="NZ_SLXQ01000015.1"/>
</dbReference>
<dbReference type="InterPro" id="IPR010111">
    <property type="entry name" value="Kynureninase"/>
</dbReference>
<reference evidence="5 6" key="1">
    <citation type="submission" date="2019-03" db="EMBL/GenBank/DDBJ databases">
        <title>Genomic Encyclopedia of Type Strains, Phase IV (KMG-IV): sequencing the most valuable type-strain genomes for metagenomic binning, comparative biology and taxonomic classification.</title>
        <authorList>
            <person name="Goeker M."/>
        </authorList>
    </citation>
    <scope>NUCLEOTIDE SEQUENCE [LARGE SCALE GENOMIC DNA]</scope>
    <source>
        <strain evidence="5 6">DSM 45765</strain>
    </source>
</reference>
<dbReference type="PANTHER" id="PTHR14084">
    <property type="entry name" value="KYNURENINASE"/>
    <property type="match status" value="1"/>
</dbReference>
<dbReference type="InterPro" id="IPR015422">
    <property type="entry name" value="PyrdxlP-dep_Trfase_small"/>
</dbReference>
<keyword evidence="6" id="KW-1185">Reference proteome</keyword>
<dbReference type="OrthoDB" id="9812626at2"/>
<sequence>MTRRLARQLDEQDPLADYLDRFLPGDDSVRAYLDGNSLGRPPKATVAAIEDCLHKQWGTRLIRSWTEEWLALPTVVGDELGTTVLRAAPGQTVVADSTTVCLYKLLRAACALRPGRTEIVTDVHNFPTDRYVVEGIASELGMTLRWLEPPIRGGITPELLAPVLGAQTAVVTFSHVAYQSAAIADMAGITARVHDVGALVVWDLCHSAGAIPVDLDTARADFAVGCTYKYLNGGPGAPAFLYVNHAVQERFHQPIQGWIGRADPFAMAQGYLPAPGVSRALSGTPNVLGLIAVREGVRLVTEAGIERIRAKGIALTELAVRLTEQHLAPLGFTLGSPRRAEDRGNHITICHPNGKALAEQLTAAGILVDFREPDGIRFGCSPLTTRFSDLPVAVEALADLASATG</sequence>
<evidence type="ECO:0000256" key="4">
    <source>
        <dbReference type="PIRNR" id="PIRNR038800"/>
    </source>
</evidence>
<evidence type="ECO:0000256" key="2">
    <source>
        <dbReference type="ARBA" id="ARBA00022801"/>
    </source>
</evidence>
<dbReference type="PANTHER" id="PTHR14084:SF0">
    <property type="entry name" value="KYNURENINASE"/>
    <property type="match status" value="1"/>
</dbReference>
<accession>A0A4R2QA77</accession>
<dbReference type="GO" id="GO:0097053">
    <property type="term" value="P:L-kynurenine catabolic process"/>
    <property type="evidence" value="ECO:0007669"/>
    <property type="project" value="UniProtKB-UniPathway"/>
</dbReference>
<dbReference type="GO" id="GO:0019441">
    <property type="term" value="P:L-tryptophan catabolic process to kynurenine"/>
    <property type="evidence" value="ECO:0007669"/>
    <property type="project" value="TreeGrafter"/>
</dbReference>
<dbReference type="GO" id="GO:0030170">
    <property type="term" value="F:pyridoxal phosphate binding"/>
    <property type="evidence" value="ECO:0007669"/>
    <property type="project" value="InterPro"/>
</dbReference>